<comment type="caution">
    <text evidence="1">The sequence shown here is derived from an EMBL/GenBank/DDBJ whole genome shotgun (WGS) entry which is preliminary data.</text>
</comment>
<reference evidence="1 2" key="1">
    <citation type="submission" date="2018-09" db="EMBL/GenBank/DDBJ databases">
        <title>Genomic investigation of the strawberry pathogen Phytophthora fragariae indicates pathogenicity is determined by transcriptional variation in three key races.</title>
        <authorList>
            <person name="Adams T.M."/>
            <person name="Armitage A.D."/>
            <person name="Sobczyk M.K."/>
            <person name="Bates H.J."/>
            <person name="Dunwell J.M."/>
            <person name="Nellist C.F."/>
            <person name="Harrison R.J."/>
        </authorList>
    </citation>
    <scope>NUCLEOTIDE SEQUENCE [LARGE SCALE GENOMIC DNA]</scope>
    <source>
        <strain evidence="1 2">SCRP324</strain>
    </source>
</reference>
<organism evidence="1 2">
    <name type="scientific">Phytophthora rubi</name>
    <dbReference type="NCBI Taxonomy" id="129364"/>
    <lineage>
        <taxon>Eukaryota</taxon>
        <taxon>Sar</taxon>
        <taxon>Stramenopiles</taxon>
        <taxon>Oomycota</taxon>
        <taxon>Peronosporomycetes</taxon>
        <taxon>Peronosporales</taxon>
        <taxon>Peronosporaceae</taxon>
        <taxon>Phytophthora</taxon>
    </lineage>
</organism>
<name>A0A6A3ML29_9STRA</name>
<proteinExistence type="predicted"/>
<dbReference type="EMBL" id="QXFU01000579">
    <property type="protein sequence ID" value="KAE9028793.1"/>
    <property type="molecule type" value="Genomic_DNA"/>
</dbReference>
<dbReference type="AlphaFoldDB" id="A0A6A3ML29"/>
<gene>
    <name evidence="1" type="ORF">PR002_g10309</name>
</gene>
<accession>A0A6A3ML29</accession>
<sequence length="98" mass="10084">MTSVSAVLCVKSVPVVPVLERGAGYVGLPPRDAAAGAGCVGLLRVKSLLVLSVSVFPCVKSLLVFSVSAVACVKPLRVLSFSVVTCGKPLLELFGLDR</sequence>
<evidence type="ECO:0000313" key="2">
    <source>
        <dbReference type="Proteomes" id="UP000435112"/>
    </source>
</evidence>
<dbReference type="Proteomes" id="UP000435112">
    <property type="component" value="Unassembled WGS sequence"/>
</dbReference>
<protein>
    <submittedName>
        <fullName evidence="1">Uncharacterized protein</fullName>
    </submittedName>
</protein>
<dbReference type="OrthoDB" id="10491173at2759"/>
<evidence type="ECO:0000313" key="1">
    <source>
        <dbReference type="EMBL" id="KAE9028793.1"/>
    </source>
</evidence>